<reference evidence="1" key="1">
    <citation type="submission" date="2015-06" db="EMBL/GenBank/DDBJ databases">
        <title>Salivaricin E and abundant dextranase activity may contribute to the anti-cariogenic potential of the probiotic candidate Streptococcus salivarius JH.</title>
        <authorList>
            <person name="Walker G.V."/>
            <person name="Wescombe P.A."/>
            <person name="Heng N.C.K."/>
            <person name="Tagg J.R."/>
        </authorList>
    </citation>
    <scope>NUCLEOTIDE SEQUENCE</scope>
    <source>
        <strain evidence="1">JH</strain>
    </source>
</reference>
<geneLocation type="plasmid" evidence="2">
    <name>pSAL813</name>
</geneLocation>
<sequence>MKSKKVNTEIDTLEFEIDNQELNGTSGSGWWYTAFKMTLAGRCGLCFTCSYECTTNNVHC</sequence>
<evidence type="ECO:0000313" key="2">
    <source>
        <dbReference type="EMBL" id="QEM31431.1"/>
    </source>
</evidence>
<gene>
    <name evidence="1" type="primary">srnA''</name>
    <name evidence="2" type="ORF">FHI56_00025</name>
    <name evidence="3" type="ORF">FHI56_00855</name>
</gene>
<protein>
    <submittedName>
        <fullName evidence="2">Lantibiotic salivaricin M</fullName>
    </submittedName>
    <submittedName>
        <fullName evidence="1">SrnA</fullName>
    </submittedName>
</protein>
<dbReference type="EMBL" id="KT032116">
    <property type="protein sequence ID" value="ALO23663.1"/>
    <property type="molecule type" value="Genomic_DNA"/>
</dbReference>
<evidence type="ECO:0000313" key="4">
    <source>
        <dbReference type="Proteomes" id="UP000322622"/>
    </source>
</evidence>
<reference evidence="2 4" key="2">
    <citation type="submission" date="2019-06" db="EMBL/GenBank/DDBJ databases">
        <title>Complete genome sequence of Streptococcus salivarius LAB813.</title>
        <authorList>
            <person name="Levesque C.M."/>
            <person name="Gong S.-G."/>
            <person name="Dufour D."/>
            <person name="Barbour A."/>
        </authorList>
    </citation>
    <scope>NUCLEOTIDE SEQUENCE [LARGE SCALE GENOMIC DNA]</scope>
    <source>
        <strain evidence="2 4">LAB813</strain>
        <plasmid evidence="4">psal813</plasmid>
        <plasmid evidence="2">pSAL813</plasmid>
    </source>
</reference>
<accession>A0A0S2IK08</accession>
<name>A0A0S2IK08_STRSL</name>
<evidence type="ECO:0000313" key="3">
    <source>
        <dbReference type="EMBL" id="QEM31567.1"/>
    </source>
</evidence>
<proteinExistence type="predicted"/>
<dbReference type="AlphaFoldDB" id="A0A0S2IK08"/>
<dbReference type="RefSeq" id="WP_114865144.1">
    <property type="nucleotide sequence ID" value="NZ_CP040803.1"/>
</dbReference>
<dbReference type="Proteomes" id="UP000322622">
    <property type="component" value="Plasmid pSAL813"/>
</dbReference>
<organism evidence="1">
    <name type="scientific">Streptococcus salivarius</name>
    <dbReference type="NCBI Taxonomy" id="1304"/>
    <lineage>
        <taxon>Bacteria</taxon>
        <taxon>Bacillati</taxon>
        <taxon>Bacillota</taxon>
        <taxon>Bacilli</taxon>
        <taxon>Lactobacillales</taxon>
        <taxon>Streptococcaceae</taxon>
        <taxon>Streptococcus</taxon>
    </lineage>
</organism>
<keyword evidence="2" id="KW-0614">Plasmid</keyword>
<dbReference type="EMBL" id="CP040803">
    <property type="protein sequence ID" value="QEM31567.1"/>
    <property type="molecule type" value="Genomic_DNA"/>
</dbReference>
<dbReference type="EMBL" id="CP040803">
    <property type="protein sequence ID" value="QEM31431.1"/>
    <property type="molecule type" value="Genomic_DNA"/>
</dbReference>
<geneLocation type="plasmid" evidence="4">
    <name>psal813</name>
</geneLocation>
<dbReference type="NCBIfam" id="NF040663">
    <property type="entry name" value="salivaricin_M"/>
    <property type="match status" value="1"/>
</dbReference>
<evidence type="ECO:0000313" key="1">
    <source>
        <dbReference type="EMBL" id="ALO23663.1"/>
    </source>
</evidence>